<protein>
    <recommendedName>
        <fullName evidence="1">FHA domain-containing protein</fullName>
    </recommendedName>
</protein>
<dbReference type="InterPro" id="IPR000253">
    <property type="entry name" value="FHA_dom"/>
</dbReference>
<sequence>MAPATASTAASWSEEQGPTLKLIVEKGPLSGQAFDFRSGSRIQIGRVVRGNSITIKDAGISSKHVVIQFAPNSHPDPGPKSCQWTITDLESSNGTILNDAQLEPAEPCVLSDGDVVKIGEMTSIRVKFEETGREGGGNVGKTRRNPRRGAAAQGQKVVELAVIDEDSELGIDDRLGDRNNLRGRDRSGKDVVSLVPAVSLCCSVLIAIVVSTCKLECADGGGNPGLNSPKPILISIGKFEKKDDVDIEVEEKKESESRGAFKLNAVAPEFVP</sequence>
<dbReference type="EMBL" id="OU503041">
    <property type="protein sequence ID" value="CAI9762712.1"/>
    <property type="molecule type" value="Genomic_DNA"/>
</dbReference>
<dbReference type="Pfam" id="PF00498">
    <property type="entry name" value="FHA"/>
    <property type="match status" value="1"/>
</dbReference>
<dbReference type="AlphaFoldDB" id="A0AAD1Z8Y9"/>
<evidence type="ECO:0000259" key="1">
    <source>
        <dbReference type="PROSITE" id="PS50006"/>
    </source>
</evidence>
<name>A0AAD1Z8Y9_9LAMI</name>
<evidence type="ECO:0000313" key="2">
    <source>
        <dbReference type="EMBL" id="CAI9762712.1"/>
    </source>
</evidence>
<dbReference type="InterPro" id="IPR008984">
    <property type="entry name" value="SMAD_FHA_dom_sf"/>
</dbReference>
<reference evidence="2" key="1">
    <citation type="submission" date="2023-05" db="EMBL/GenBank/DDBJ databases">
        <authorList>
            <person name="Huff M."/>
        </authorList>
    </citation>
    <scope>NUCLEOTIDE SEQUENCE</scope>
</reference>
<proteinExistence type="predicted"/>
<dbReference type="Gene3D" id="2.60.200.20">
    <property type="match status" value="1"/>
</dbReference>
<dbReference type="PROSITE" id="PS50006">
    <property type="entry name" value="FHA_DOMAIN"/>
    <property type="match status" value="1"/>
</dbReference>
<gene>
    <name evidence="2" type="ORF">FPE_LOCUS10142</name>
</gene>
<dbReference type="SMART" id="SM00240">
    <property type="entry name" value="FHA"/>
    <property type="match status" value="1"/>
</dbReference>
<evidence type="ECO:0000313" key="3">
    <source>
        <dbReference type="Proteomes" id="UP000834106"/>
    </source>
</evidence>
<feature type="domain" description="FHA" evidence="1">
    <location>
        <begin position="42"/>
        <end position="102"/>
    </location>
</feature>
<dbReference type="Proteomes" id="UP000834106">
    <property type="component" value="Chromosome 6"/>
</dbReference>
<accession>A0AAD1Z8Y9</accession>
<organism evidence="2 3">
    <name type="scientific">Fraxinus pennsylvanica</name>
    <dbReference type="NCBI Taxonomy" id="56036"/>
    <lineage>
        <taxon>Eukaryota</taxon>
        <taxon>Viridiplantae</taxon>
        <taxon>Streptophyta</taxon>
        <taxon>Embryophyta</taxon>
        <taxon>Tracheophyta</taxon>
        <taxon>Spermatophyta</taxon>
        <taxon>Magnoliopsida</taxon>
        <taxon>eudicotyledons</taxon>
        <taxon>Gunneridae</taxon>
        <taxon>Pentapetalae</taxon>
        <taxon>asterids</taxon>
        <taxon>lamiids</taxon>
        <taxon>Lamiales</taxon>
        <taxon>Oleaceae</taxon>
        <taxon>Oleeae</taxon>
        <taxon>Fraxinus</taxon>
    </lineage>
</organism>
<dbReference type="PANTHER" id="PTHR23308">
    <property type="entry name" value="NUCLEAR INHIBITOR OF PROTEIN PHOSPHATASE-1"/>
    <property type="match status" value="1"/>
</dbReference>
<keyword evidence="3" id="KW-1185">Reference proteome</keyword>
<dbReference type="SUPFAM" id="SSF49879">
    <property type="entry name" value="SMAD/FHA domain"/>
    <property type="match status" value="1"/>
</dbReference>
<dbReference type="InterPro" id="IPR050923">
    <property type="entry name" value="Cell_Proc_Reg/RNA_Proc"/>
</dbReference>